<name>A0ACD1A6F0_9FIRM</name>
<reference evidence="1" key="1">
    <citation type="submission" date="2019-08" db="EMBL/GenBank/DDBJ databases">
        <title>Genome sequence of Clostridiales bacterium MT110.</title>
        <authorList>
            <person name="Cao J."/>
        </authorList>
    </citation>
    <scope>NUCLEOTIDE SEQUENCE</scope>
    <source>
        <strain evidence="1">MT110</strain>
    </source>
</reference>
<gene>
    <name evidence="1" type="ORF">FRZ06_00615</name>
</gene>
<sequence>MIRKMQKKLTAVLLILTLTVSMLPGMAQEVWADPGGADLSLRTIGTHVFNSVTEGYGTQPFHQETMDNTGDDGTGELTIELGGANPEAFTLSKTSITNIEANKSDYFNITPKTGLTANTYTATVTVSGPGVTANSFDVRFLVSPAGTTYTATIRTYIDDTSSDVTGKVELWKNGSLAAEAEKTETGGYTTDVPNGDYWVYINNVDTGRSISINGGPLSVEVDYYTVNFSSITAGTADASNVTATANGASISSGTLVLKNASVIFTAKGKGSASYTYGWNDAGSTTNATLSIAFLKTPVDLICTVTGIGEPPAEPDYDINGDGYLWTGNSEKIVLSGDNDILTIHKKPTSYIQIEIESEDGSTVKINGNSIAFDEMNIVVLNNIALTLDNVNVTAPPESVNPDAQSRIALLLNKAQKDLEPTELNIGGNCFLNGSEAGHGISSYEELRITGSGTLNARGGDRTSGTGNGGSGIYTDGYRVAGNDAKLLLDGGVTVNAAGGDSQSEEGGVGIHAAFGVLIIRNATVSATGGKSTGSTGIKRNGGAALQASFNGTTLLQGGSVIIEDSTITARGGNSASGSGGTGIYALSALAINGSSTIDAEGGNSDSGSGGTALYANIGELNIHGGTINATGGNSTSGAGGTALCTNVGELNIHGGIINATGGDSAFSSGSPALYAYLDDLSISGGTITAKGGNGAVNGSHGIYTQCGAVTIGSGANVTAIAGNGTTGLGGVGIRAYGSPGGTGSSPGTVQIAANAGDIYVRGGQGVSAERDSIMGHFIYVATGNIGSILMELGAAHVIQNVPGGDDLYHVKAAVNPAAKVVIQSSVNGSKGDYLYRAPTKEDGLASLWLPAGEKTLRAEDYDAGTLTVPVGGSPMPEITLSLGAKDPVVTAHNTAELKTYISASYVTTINLVEGTVYDYDGASITRALTINGNGATLNAGAGIDSIVVKMTDGKVPNAEGKVFLEVQGTGSSLTLKDVTIQGGGTLFLCGINAKTGAAVSLENVTFKGFHANIASEGIVNNFGVHAEPEATSLIVKNCAFDSSNAFRNAVAVRGGTALIENSTFIGTATPELLNVSDGYEYGVYLYGGTSTVRNNTMSGYDGALIPGYLSGSIATAAYYDIDAEITGNKLSDSTVGINIVGAWHILSYPCKATVNGIALNSSEHAYLLGEKLSVQNTIANNMEGSIQLNLDQNDYYTDTTVTPPENFGTPVYFGGFLKLKEKSKSSATLEFFDSKTAKAAIANQKSMILQVSGDNGASWTTAAVTAPLTSNSTGAVVSLASGKTYLLRTVMTITSQTMPNDSLPDVYTPADIVCYSNAVSVTIAAGGGSSSGPKSPPAANSGAEVIVNGRIQNAGSAETVKGSDGRTTTTVTVDSAKLEAILATEKKGATVVIPVTGGADTAAGKLTGEMIKNMEQQEATLVLKNDTASYTLPAAQINISDVSRQLGTSVSLADIAVAVSVSEPDKTMAKVVESAASNGGYTIMIPAVDFTITCTYGGRTVNVSGFNSYVERTIAIPDGVDPKKITTGVVVDPKGTIHHVPTRVTVINGTYYAVINSLTNSTYSVIWNPVEFADMKKHWAKDSVNNMGSRMVVTGVGSTNYAPARNLTRGEFAAILVRALGLEPGIGSHKFSDVTTTDWYSGYIKTAAEYGIITGYDNGNFGPDDTITREQAMAMIARTMKLTGLNSGLATGEAGQLLKGFTDAAKVSAYARDSIEACLKTGIVTGISADKLSPKNNITRAEAAVMAERLLQKSNLI</sequence>
<organism evidence="1 2">
    <name type="scientific">Anoxybacterium hadale</name>
    <dbReference type="NCBI Taxonomy" id="3408580"/>
    <lineage>
        <taxon>Bacteria</taxon>
        <taxon>Bacillati</taxon>
        <taxon>Bacillota</taxon>
        <taxon>Clostridia</taxon>
        <taxon>Peptostreptococcales</taxon>
        <taxon>Anaerovoracaceae</taxon>
        <taxon>Anoxybacterium</taxon>
    </lineage>
</organism>
<protein>
    <submittedName>
        <fullName evidence="1">S-layer homology domain-containing protein</fullName>
    </submittedName>
</protein>
<accession>A0ACD1A6F0</accession>
<proteinExistence type="predicted"/>
<dbReference type="EMBL" id="CP042469">
    <property type="protein sequence ID" value="QOX61961.1"/>
    <property type="molecule type" value="Genomic_DNA"/>
</dbReference>
<evidence type="ECO:0000313" key="1">
    <source>
        <dbReference type="EMBL" id="QOX61961.1"/>
    </source>
</evidence>
<dbReference type="Proteomes" id="UP000594014">
    <property type="component" value="Chromosome"/>
</dbReference>
<keyword evidence="2" id="KW-1185">Reference proteome</keyword>
<evidence type="ECO:0000313" key="2">
    <source>
        <dbReference type="Proteomes" id="UP000594014"/>
    </source>
</evidence>